<sequence length="119" mass="11743">WPPVLAGNPAGHGGRPGAGLLAGAGRSPDGRPGLSLGGVRAHPHGRALWLHARPGECQPLGCGPALPAPPGLSGLRGDPAVLYRRRVALRHAGGRIPRPLGSAPGTAGPGQRLSPATAG</sequence>
<keyword evidence="3" id="KW-1185">Reference proteome</keyword>
<feature type="compositionally biased region" description="Gly residues" evidence="1">
    <location>
        <begin position="10"/>
        <end position="22"/>
    </location>
</feature>
<dbReference type="Proteomes" id="UP000187203">
    <property type="component" value="Unassembled WGS sequence"/>
</dbReference>
<gene>
    <name evidence="2" type="ORF">COLO4_02057</name>
</gene>
<reference evidence="3" key="1">
    <citation type="submission" date="2013-09" db="EMBL/GenBank/DDBJ databases">
        <title>Corchorus olitorius genome sequencing.</title>
        <authorList>
            <person name="Alam M."/>
            <person name="Haque M.S."/>
            <person name="Islam M.S."/>
            <person name="Emdad E.M."/>
            <person name="Islam M.M."/>
            <person name="Ahmed B."/>
            <person name="Halim A."/>
            <person name="Hossen Q.M.M."/>
            <person name="Hossain M.Z."/>
            <person name="Ahmed R."/>
            <person name="Khan M.M."/>
            <person name="Islam R."/>
            <person name="Rashid M.M."/>
            <person name="Khan S.A."/>
            <person name="Rahman M.S."/>
            <person name="Alam M."/>
            <person name="Yahiya A.S."/>
            <person name="Khan M.S."/>
            <person name="Azam M.S."/>
            <person name="Haque T."/>
            <person name="Lashkar M.Z.H."/>
            <person name="Akhand A.I."/>
            <person name="Morshed G."/>
            <person name="Roy S."/>
            <person name="Uddin K.S."/>
            <person name="Rabeya T."/>
            <person name="Hossain A.S."/>
            <person name="Chowdhury A."/>
            <person name="Snigdha A.R."/>
            <person name="Mortoza M.S."/>
            <person name="Matin S.A."/>
            <person name="Hoque S.M.E."/>
            <person name="Islam M.K."/>
            <person name="Roy D.K."/>
            <person name="Haider R."/>
            <person name="Moosa M.M."/>
            <person name="Elias S.M."/>
            <person name="Hasan A.M."/>
            <person name="Jahan S."/>
            <person name="Shafiuddin M."/>
            <person name="Mahmood N."/>
            <person name="Shommy N.S."/>
        </authorList>
    </citation>
    <scope>NUCLEOTIDE SEQUENCE [LARGE SCALE GENOMIC DNA]</scope>
    <source>
        <strain evidence="3">cv. O-4</strain>
    </source>
</reference>
<dbReference type="EMBL" id="AWUE01004830">
    <property type="protein sequence ID" value="OMP13221.1"/>
    <property type="molecule type" value="Genomic_DNA"/>
</dbReference>
<evidence type="ECO:0000313" key="2">
    <source>
        <dbReference type="EMBL" id="OMP13221.1"/>
    </source>
</evidence>
<organism evidence="2 3">
    <name type="scientific">Corchorus olitorius</name>
    <dbReference type="NCBI Taxonomy" id="93759"/>
    <lineage>
        <taxon>Eukaryota</taxon>
        <taxon>Viridiplantae</taxon>
        <taxon>Streptophyta</taxon>
        <taxon>Embryophyta</taxon>
        <taxon>Tracheophyta</taxon>
        <taxon>Spermatophyta</taxon>
        <taxon>Magnoliopsida</taxon>
        <taxon>eudicotyledons</taxon>
        <taxon>Gunneridae</taxon>
        <taxon>Pentapetalae</taxon>
        <taxon>rosids</taxon>
        <taxon>malvids</taxon>
        <taxon>Malvales</taxon>
        <taxon>Malvaceae</taxon>
        <taxon>Grewioideae</taxon>
        <taxon>Apeibeae</taxon>
        <taxon>Corchorus</taxon>
    </lineage>
</organism>
<protein>
    <submittedName>
        <fullName evidence="2">Uncharacterized protein</fullName>
    </submittedName>
</protein>
<name>A0A1R3L1L7_9ROSI</name>
<accession>A0A1R3L1L7</accession>
<dbReference type="AlphaFoldDB" id="A0A1R3L1L7"/>
<proteinExistence type="predicted"/>
<comment type="caution">
    <text evidence="2">The sequence shown here is derived from an EMBL/GenBank/DDBJ whole genome shotgun (WGS) entry which is preliminary data.</text>
</comment>
<evidence type="ECO:0000256" key="1">
    <source>
        <dbReference type="SAM" id="MobiDB-lite"/>
    </source>
</evidence>
<feature type="region of interest" description="Disordered" evidence="1">
    <location>
        <begin position="93"/>
        <end position="119"/>
    </location>
</feature>
<evidence type="ECO:0000313" key="3">
    <source>
        <dbReference type="Proteomes" id="UP000187203"/>
    </source>
</evidence>
<feature type="non-terminal residue" evidence="2">
    <location>
        <position position="1"/>
    </location>
</feature>
<feature type="region of interest" description="Disordered" evidence="1">
    <location>
        <begin position="1"/>
        <end position="39"/>
    </location>
</feature>